<feature type="region of interest" description="Disordered" evidence="3">
    <location>
        <begin position="166"/>
        <end position="210"/>
    </location>
</feature>
<dbReference type="GeneID" id="20247680"/>
<gene>
    <name evidence="4" type="ORF">LOTGIDRAFT_228499</name>
</gene>
<feature type="compositionally biased region" description="Polar residues" evidence="3">
    <location>
        <begin position="198"/>
        <end position="210"/>
    </location>
</feature>
<feature type="compositionally biased region" description="Polar residues" evidence="3">
    <location>
        <begin position="596"/>
        <end position="605"/>
    </location>
</feature>
<feature type="compositionally biased region" description="Polar residues" evidence="3">
    <location>
        <begin position="45"/>
        <end position="59"/>
    </location>
</feature>
<organism evidence="4 5">
    <name type="scientific">Lottia gigantea</name>
    <name type="common">Giant owl limpet</name>
    <dbReference type="NCBI Taxonomy" id="225164"/>
    <lineage>
        <taxon>Eukaryota</taxon>
        <taxon>Metazoa</taxon>
        <taxon>Spiralia</taxon>
        <taxon>Lophotrochozoa</taxon>
        <taxon>Mollusca</taxon>
        <taxon>Gastropoda</taxon>
        <taxon>Patellogastropoda</taxon>
        <taxon>Lottioidea</taxon>
        <taxon>Lottiidae</taxon>
        <taxon>Lottia</taxon>
    </lineage>
</organism>
<dbReference type="GO" id="GO:0008017">
    <property type="term" value="F:microtubule binding"/>
    <property type="evidence" value="ECO:0007669"/>
    <property type="project" value="TreeGrafter"/>
</dbReference>
<dbReference type="RefSeq" id="XP_009055322.1">
    <property type="nucleotide sequence ID" value="XM_009057074.1"/>
</dbReference>
<feature type="compositionally biased region" description="Low complexity" evidence="3">
    <location>
        <begin position="663"/>
        <end position="674"/>
    </location>
</feature>
<feature type="compositionally biased region" description="Basic and acidic residues" evidence="3">
    <location>
        <begin position="70"/>
        <end position="136"/>
    </location>
</feature>
<feature type="compositionally biased region" description="Polar residues" evidence="3">
    <location>
        <begin position="675"/>
        <end position="691"/>
    </location>
</feature>
<dbReference type="STRING" id="225164.V4AA93"/>
<evidence type="ECO:0000313" key="5">
    <source>
        <dbReference type="Proteomes" id="UP000030746"/>
    </source>
</evidence>
<keyword evidence="5" id="KW-1185">Reference proteome</keyword>
<dbReference type="OMA" id="EELEGCW"/>
<evidence type="ECO:0000256" key="2">
    <source>
        <dbReference type="SAM" id="Coils"/>
    </source>
</evidence>
<feature type="coiled-coil region" evidence="2">
    <location>
        <begin position="265"/>
        <end position="353"/>
    </location>
</feature>
<proteinExistence type="predicted"/>
<feature type="region of interest" description="Disordered" evidence="3">
    <location>
        <begin position="1"/>
        <end position="150"/>
    </location>
</feature>
<accession>V4AA93</accession>
<feature type="compositionally biased region" description="Polar residues" evidence="3">
    <location>
        <begin position="178"/>
        <end position="187"/>
    </location>
</feature>
<dbReference type="Proteomes" id="UP000030746">
    <property type="component" value="Unassembled WGS sequence"/>
</dbReference>
<dbReference type="HOGENOM" id="CLU_364591_0_0_1"/>
<sequence length="766" mass="87114">MSYGGYSGYSSNYRSSYTSSRPSAYSSYSSTYNSSYSSGPSTSSLARTSAYRSHSTYGLGTSDYGSGRTDFSRRKSDFGTEITSRRKSEYSTDKSDFSSRRKSDYGSDASRRRSLISEKSQRKEEKPELKTEKEEKLEEEIEKSESKSVKCEARIADIKKNDFKRSVSFETDADQNRNRALNSTPTRSSGYGKSSSSQQPDIVSNSIKSNRSQEVTRLESLCETRTKELNLVKIELKSTEKALDALACLIRYLTEELDAFSCPKVKTDLAQAQELQKQAQEQIAELQKVKRDLEEKLSEITKQQEESLAEITKLKSDMVAATEAHETAVKELKEQHEKKLKEETEKLEKNHTASTAKMRDSHEKMHHFMKVQSERELSDQKFESQSREDMLKVKHLEDIQELRNKHDRQMEELHRQHRNKLDDINKSFEYIKCTLGEKVECLRGECEELKYRAKQSEDALLRDTDVRVQMALAPYKHLPEEVDSLKAVVEMRNEEILKLRKQKMDLEKQLDELPIAREKIISLQQKIENLDAIVNLKSGHEKQLHDKVQILMSKYAKESKANKRLSMDYEELMYKMAASPEIMTTSQESLFKRQISRSPPGSECSSPDLRRKAKSPFDNGNGDQPSPRRSRKSNGDRKSQTDESLERKLNRRSQTFVLEKKSSTSTSPHHLSPSKIPNGSPMSTSLESEGSQVPVDIPPSDATDLDLSVSVSLNELGVAALEDSMVSNNSDSAAYISDSEVFDSPMKQKQNGDDEVVGKLELETDV</sequence>
<dbReference type="PANTHER" id="PTHR24200">
    <property type="entry name" value="TOUCAN, ISOFORM A"/>
    <property type="match status" value="1"/>
</dbReference>
<dbReference type="GO" id="GO:0005737">
    <property type="term" value="C:cytoplasm"/>
    <property type="evidence" value="ECO:0007669"/>
    <property type="project" value="TreeGrafter"/>
</dbReference>
<evidence type="ECO:0000256" key="3">
    <source>
        <dbReference type="SAM" id="MobiDB-lite"/>
    </source>
</evidence>
<dbReference type="GO" id="GO:0005634">
    <property type="term" value="C:nucleus"/>
    <property type="evidence" value="ECO:0007669"/>
    <property type="project" value="TreeGrafter"/>
</dbReference>
<reference evidence="4 5" key="1">
    <citation type="journal article" date="2013" name="Nature">
        <title>Insights into bilaterian evolution from three spiralian genomes.</title>
        <authorList>
            <person name="Simakov O."/>
            <person name="Marletaz F."/>
            <person name="Cho S.J."/>
            <person name="Edsinger-Gonzales E."/>
            <person name="Havlak P."/>
            <person name="Hellsten U."/>
            <person name="Kuo D.H."/>
            <person name="Larsson T."/>
            <person name="Lv J."/>
            <person name="Arendt D."/>
            <person name="Savage R."/>
            <person name="Osoegawa K."/>
            <person name="de Jong P."/>
            <person name="Grimwood J."/>
            <person name="Chapman J.A."/>
            <person name="Shapiro H."/>
            <person name="Aerts A."/>
            <person name="Otillar R.P."/>
            <person name="Terry A.Y."/>
            <person name="Boore J.L."/>
            <person name="Grigoriev I.V."/>
            <person name="Lindberg D.R."/>
            <person name="Seaver E.C."/>
            <person name="Weisblat D.A."/>
            <person name="Putnam N.H."/>
            <person name="Rokhsar D.S."/>
        </authorList>
    </citation>
    <scope>NUCLEOTIDE SEQUENCE [LARGE SCALE GENOMIC DNA]</scope>
</reference>
<feature type="compositionally biased region" description="Low complexity" evidence="3">
    <location>
        <begin position="188"/>
        <end position="197"/>
    </location>
</feature>
<keyword evidence="1 2" id="KW-0175">Coiled coil</keyword>
<feature type="compositionally biased region" description="Low complexity" evidence="3">
    <location>
        <begin position="1"/>
        <end position="44"/>
    </location>
</feature>
<dbReference type="KEGG" id="lgi:LOTGIDRAFT_228499"/>
<name>V4AA93_LOTGI</name>
<feature type="region of interest" description="Disordered" evidence="3">
    <location>
        <begin position="587"/>
        <end position="701"/>
    </location>
</feature>
<dbReference type="OrthoDB" id="2130750at2759"/>
<dbReference type="EMBL" id="KB201890">
    <property type="protein sequence ID" value="ESO93687.1"/>
    <property type="molecule type" value="Genomic_DNA"/>
</dbReference>
<feature type="coiled-coil region" evidence="2">
    <location>
        <begin position="392"/>
        <end position="459"/>
    </location>
</feature>
<dbReference type="AlphaFoldDB" id="V4AA93"/>
<dbReference type="PANTHER" id="PTHR24200:SF11">
    <property type="entry name" value="TOUCAN, ISOFORM A"/>
    <property type="match status" value="1"/>
</dbReference>
<evidence type="ECO:0000313" key="4">
    <source>
        <dbReference type="EMBL" id="ESO93687.1"/>
    </source>
</evidence>
<dbReference type="CTD" id="20247680"/>
<dbReference type="InterPro" id="IPR051293">
    <property type="entry name" value="MTUS1/CCDC69"/>
</dbReference>
<feature type="compositionally biased region" description="Basic and acidic residues" evidence="3">
    <location>
        <begin position="633"/>
        <end position="648"/>
    </location>
</feature>
<evidence type="ECO:0000256" key="1">
    <source>
        <dbReference type="ARBA" id="ARBA00023054"/>
    </source>
</evidence>
<protein>
    <submittedName>
        <fullName evidence="4">Uncharacterized protein</fullName>
    </submittedName>
</protein>